<reference evidence="1" key="1">
    <citation type="journal article" date="2023" name="G3 (Bethesda)">
        <title>A reference genome for the long-term kleptoplast-retaining sea slug Elysia crispata morphotype clarki.</title>
        <authorList>
            <person name="Eastman K.E."/>
            <person name="Pendleton A.L."/>
            <person name="Shaikh M.A."/>
            <person name="Suttiyut T."/>
            <person name="Ogas R."/>
            <person name="Tomko P."/>
            <person name="Gavelis G."/>
            <person name="Widhalm J.R."/>
            <person name="Wisecaver J.H."/>
        </authorList>
    </citation>
    <scope>NUCLEOTIDE SEQUENCE</scope>
    <source>
        <strain evidence="1">ECLA1</strain>
    </source>
</reference>
<organism evidence="1 2">
    <name type="scientific">Elysia crispata</name>
    <name type="common">lettuce slug</name>
    <dbReference type="NCBI Taxonomy" id="231223"/>
    <lineage>
        <taxon>Eukaryota</taxon>
        <taxon>Metazoa</taxon>
        <taxon>Spiralia</taxon>
        <taxon>Lophotrochozoa</taxon>
        <taxon>Mollusca</taxon>
        <taxon>Gastropoda</taxon>
        <taxon>Heterobranchia</taxon>
        <taxon>Euthyneura</taxon>
        <taxon>Panpulmonata</taxon>
        <taxon>Sacoglossa</taxon>
        <taxon>Placobranchoidea</taxon>
        <taxon>Plakobranchidae</taxon>
        <taxon>Elysia</taxon>
    </lineage>
</organism>
<gene>
    <name evidence="1" type="ORF">RRG08_046254</name>
</gene>
<keyword evidence="2" id="KW-1185">Reference proteome</keyword>
<dbReference type="EMBL" id="JAWDGP010005927">
    <property type="protein sequence ID" value="KAK3749749.1"/>
    <property type="molecule type" value="Genomic_DNA"/>
</dbReference>
<dbReference type="Proteomes" id="UP001283361">
    <property type="component" value="Unassembled WGS sequence"/>
</dbReference>
<proteinExistence type="predicted"/>
<comment type="caution">
    <text evidence="1">The sequence shown here is derived from an EMBL/GenBank/DDBJ whole genome shotgun (WGS) entry which is preliminary data.</text>
</comment>
<dbReference type="AlphaFoldDB" id="A0AAE1D1E6"/>
<evidence type="ECO:0000313" key="1">
    <source>
        <dbReference type="EMBL" id="KAK3749749.1"/>
    </source>
</evidence>
<name>A0AAE1D1E6_9GAST</name>
<protein>
    <submittedName>
        <fullName evidence="1">Uncharacterized protein</fullName>
    </submittedName>
</protein>
<sequence>MKTGQSVTLENQLTTRGYIWADNQGSSTRSSGYSLLFASAVISVCLPPITASPVSPVNTGFFDLDVEFNKSPSGFFDLDVEFNKSPSDCCD</sequence>
<evidence type="ECO:0000313" key="2">
    <source>
        <dbReference type="Proteomes" id="UP001283361"/>
    </source>
</evidence>
<accession>A0AAE1D1E6</accession>